<dbReference type="AlphaFoldDB" id="A0AAJ6AFZ0"/>
<dbReference type="GO" id="GO:0006635">
    <property type="term" value="P:fatty acid beta-oxidation"/>
    <property type="evidence" value="ECO:0007669"/>
    <property type="project" value="TreeGrafter"/>
</dbReference>
<protein>
    <submittedName>
        <fullName evidence="1">Enoyl-CoA hydratase/isomerase family protein</fullName>
    </submittedName>
</protein>
<dbReference type="Gene3D" id="3.90.226.10">
    <property type="entry name" value="2-enoyl-CoA Hydratase, Chain A, domain 1"/>
    <property type="match status" value="1"/>
</dbReference>
<name>A0AAJ6AFZ0_9MICC</name>
<proteinExistence type="predicted"/>
<accession>A0AAJ6AFZ0</accession>
<keyword evidence="2" id="KW-1185">Reference proteome</keyword>
<sequence length="255" mass="28476">MQRDSQIQTEAINGVALVRINTDRPRNELTLDAVKDLGRLFDAWHKDPPRAAVLTGRDDCFSAGLAIEDVVNASRKEFGDFVSLEYRCIRQLEEMPFVTVVALSGLCLGNAAELALACDFRVATSDIRLGLPEVAMGFMAPAQRLVKFMSIQQARRILLQSHLLHAHKALELDLIDEIVRPEELVSTALQRATTATELPPDAVRLTKENLRREALRGRNHDQEETAAAIETFSSPECTNRMALYLKRQGERDPSV</sequence>
<dbReference type="GO" id="GO:0003824">
    <property type="term" value="F:catalytic activity"/>
    <property type="evidence" value="ECO:0007669"/>
    <property type="project" value="UniProtKB-ARBA"/>
</dbReference>
<dbReference type="PANTHER" id="PTHR11941:SF54">
    <property type="entry name" value="ENOYL-COA HYDRATASE, MITOCHONDRIAL"/>
    <property type="match status" value="1"/>
</dbReference>
<dbReference type="RefSeq" id="WP_279674634.1">
    <property type="nucleotide sequence ID" value="NZ_CP122566.1"/>
</dbReference>
<dbReference type="Pfam" id="PF00378">
    <property type="entry name" value="ECH_1"/>
    <property type="match status" value="1"/>
</dbReference>
<dbReference type="InterPro" id="IPR001753">
    <property type="entry name" value="Enoyl-CoA_hydra/iso"/>
</dbReference>
<dbReference type="PANTHER" id="PTHR11941">
    <property type="entry name" value="ENOYL-COA HYDRATASE-RELATED"/>
    <property type="match status" value="1"/>
</dbReference>
<dbReference type="SUPFAM" id="SSF52096">
    <property type="entry name" value="ClpP/crotonase"/>
    <property type="match status" value="1"/>
</dbReference>
<dbReference type="Proteomes" id="UP001224674">
    <property type="component" value="Chromosome"/>
</dbReference>
<reference evidence="1 2" key="1">
    <citation type="submission" date="2023-03" db="EMBL/GenBank/DDBJ databases">
        <title>Complete genome sequences of several Auritidibacter ignavus strains isolated from ear infections.</title>
        <authorList>
            <person name="Baehr T."/>
            <person name="Baumhoegger A.M."/>
        </authorList>
    </citation>
    <scope>NUCLEOTIDE SEQUENCE [LARGE SCALE GENOMIC DNA]</scope>
    <source>
        <strain evidence="1 2">BABAE-6</strain>
    </source>
</reference>
<evidence type="ECO:0000313" key="2">
    <source>
        <dbReference type="Proteomes" id="UP001224674"/>
    </source>
</evidence>
<dbReference type="InterPro" id="IPR029045">
    <property type="entry name" value="ClpP/crotonase-like_dom_sf"/>
</dbReference>
<evidence type="ECO:0000313" key="1">
    <source>
        <dbReference type="EMBL" id="WGH92628.1"/>
    </source>
</evidence>
<dbReference type="EMBL" id="CP122566">
    <property type="protein sequence ID" value="WGH92628.1"/>
    <property type="molecule type" value="Genomic_DNA"/>
</dbReference>
<gene>
    <name evidence="1" type="ORF">QDX21_10020</name>
</gene>
<organism evidence="1 2">
    <name type="scientific">Auritidibacter ignavus</name>
    <dbReference type="NCBI Taxonomy" id="678932"/>
    <lineage>
        <taxon>Bacteria</taxon>
        <taxon>Bacillati</taxon>
        <taxon>Actinomycetota</taxon>
        <taxon>Actinomycetes</taxon>
        <taxon>Micrococcales</taxon>
        <taxon>Micrococcaceae</taxon>
        <taxon>Auritidibacter</taxon>
    </lineage>
</organism>
<dbReference type="CDD" id="cd06558">
    <property type="entry name" value="crotonase-like"/>
    <property type="match status" value="1"/>
</dbReference>